<dbReference type="GO" id="GO:0035556">
    <property type="term" value="P:intracellular signal transduction"/>
    <property type="evidence" value="ECO:0007669"/>
    <property type="project" value="TreeGrafter"/>
</dbReference>
<dbReference type="PROSITE" id="PS50011">
    <property type="entry name" value="PROTEIN_KINASE_DOM"/>
    <property type="match status" value="1"/>
</dbReference>
<evidence type="ECO:0000313" key="12">
    <source>
        <dbReference type="Proteomes" id="UP000030104"/>
    </source>
</evidence>
<dbReference type="SMART" id="SM00220">
    <property type="entry name" value="S_TKc"/>
    <property type="match status" value="1"/>
</dbReference>
<evidence type="ECO:0000256" key="8">
    <source>
        <dbReference type="ARBA" id="ARBA00022964"/>
    </source>
</evidence>
<keyword evidence="6" id="KW-0418">Kinase</keyword>
<dbReference type="SMART" id="SM00702">
    <property type="entry name" value="P4Hc"/>
    <property type="match status" value="1"/>
</dbReference>
<evidence type="ECO:0000256" key="9">
    <source>
        <dbReference type="ARBA" id="ARBA00023002"/>
    </source>
</evidence>
<dbReference type="OrthoDB" id="420380at2759"/>
<evidence type="ECO:0000256" key="7">
    <source>
        <dbReference type="ARBA" id="ARBA00022840"/>
    </source>
</evidence>
<keyword evidence="3" id="KW-0723">Serine/threonine-protein kinase</keyword>
<keyword evidence="9" id="KW-0560">Oxidoreductase</keyword>
<name>A0A0A2LIR1_PENIT</name>
<gene>
    <name evidence="11" type="ORF">PITC_072970</name>
</gene>
<keyword evidence="4" id="KW-0808">Transferase</keyword>
<dbReference type="InterPro" id="IPR006620">
    <property type="entry name" value="Pro_4_hyd_alph"/>
</dbReference>
<dbReference type="PROSITE" id="PS00108">
    <property type="entry name" value="PROTEIN_KINASE_ST"/>
    <property type="match status" value="1"/>
</dbReference>
<dbReference type="STRING" id="40296.A0A0A2LIR1"/>
<accession>A0A0A2LIR1</accession>
<organism evidence="11 12">
    <name type="scientific">Penicillium italicum</name>
    <name type="common">Blue mold</name>
    <dbReference type="NCBI Taxonomy" id="40296"/>
    <lineage>
        <taxon>Eukaryota</taxon>
        <taxon>Fungi</taxon>
        <taxon>Dikarya</taxon>
        <taxon>Ascomycota</taxon>
        <taxon>Pezizomycotina</taxon>
        <taxon>Eurotiomycetes</taxon>
        <taxon>Eurotiomycetidae</taxon>
        <taxon>Eurotiales</taxon>
        <taxon>Aspergillaceae</taxon>
        <taxon>Penicillium</taxon>
    </lineage>
</organism>
<dbReference type="InterPro" id="IPR000719">
    <property type="entry name" value="Prot_kinase_dom"/>
</dbReference>
<dbReference type="Gene3D" id="1.10.510.10">
    <property type="entry name" value="Transferase(Phosphotransferase) domain 1"/>
    <property type="match status" value="1"/>
</dbReference>
<dbReference type="Gene3D" id="3.30.200.20">
    <property type="entry name" value="Phosphorylase Kinase, domain 1"/>
    <property type="match status" value="1"/>
</dbReference>
<comment type="caution">
    <text evidence="11">The sequence shown here is derived from an EMBL/GenBank/DDBJ whole genome shotgun (WGS) entry which is preliminary data.</text>
</comment>
<dbReference type="GO" id="GO:0031418">
    <property type="term" value="F:L-ascorbic acid binding"/>
    <property type="evidence" value="ECO:0007669"/>
    <property type="project" value="InterPro"/>
</dbReference>
<feature type="domain" description="Protein kinase" evidence="10">
    <location>
        <begin position="189"/>
        <end position="473"/>
    </location>
</feature>
<comment type="similarity">
    <text evidence="2">Belongs to the protein kinase superfamily. CAMK Ser/Thr protein kinase family. NIM1 subfamily.</text>
</comment>
<dbReference type="PANTHER" id="PTHR24346">
    <property type="entry name" value="MAP/MICROTUBULE AFFINITY-REGULATING KINASE"/>
    <property type="match status" value="1"/>
</dbReference>
<keyword evidence="5" id="KW-0547">Nucleotide-binding</keyword>
<dbReference type="Pfam" id="PF00069">
    <property type="entry name" value="Pkinase"/>
    <property type="match status" value="1"/>
</dbReference>
<evidence type="ECO:0000256" key="4">
    <source>
        <dbReference type="ARBA" id="ARBA00022679"/>
    </source>
</evidence>
<dbReference type="GO" id="GO:0016705">
    <property type="term" value="F:oxidoreductase activity, acting on paired donors, with incorporation or reduction of molecular oxygen"/>
    <property type="evidence" value="ECO:0007669"/>
    <property type="project" value="InterPro"/>
</dbReference>
<evidence type="ECO:0000256" key="2">
    <source>
        <dbReference type="ARBA" id="ARBA00010791"/>
    </source>
</evidence>
<dbReference type="InterPro" id="IPR011009">
    <property type="entry name" value="Kinase-like_dom_sf"/>
</dbReference>
<dbReference type="GO" id="GO:0004674">
    <property type="term" value="F:protein serine/threonine kinase activity"/>
    <property type="evidence" value="ECO:0007669"/>
    <property type="project" value="UniProtKB-KW"/>
</dbReference>
<evidence type="ECO:0000313" key="11">
    <source>
        <dbReference type="EMBL" id="KGO76415.1"/>
    </source>
</evidence>
<dbReference type="HOGENOM" id="CLU_562716_0_0_1"/>
<dbReference type="EMBL" id="JQGA01000261">
    <property type="protein sequence ID" value="KGO76415.1"/>
    <property type="molecule type" value="Genomic_DNA"/>
</dbReference>
<evidence type="ECO:0000256" key="3">
    <source>
        <dbReference type="ARBA" id="ARBA00022527"/>
    </source>
</evidence>
<evidence type="ECO:0000256" key="5">
    <source>
        <dbReference type="ARBA" id="ARBA00022741"/>
    </source>
</evidence>
<dbReference type="Gene3D" id="2.60.120.620">
    <property type="entry name" value="q2cbj1_9rhob like domain"/>
    <property type="match status" value="1"/>
</dbReference>
<evidence type="ECO:0000256" key="1">
    <source>
        <dbReference type="ARBA" id="ARBA00001961"/>
    </source>
</evidence>
<dbReference type="GO" id="GO:0005524">
    <property type="term" value="F:ATP binding"/>
    <property type="evidence" value="ECO:0007669"/>
    <property type="project" value="UniProtKB-KW"/>
</dbReference>
<proteinExistence type="inferred from homology"/>
<evidence type="ECO:0000259" key="10">
    <source>
        <dbReference type="PROSITE" id="PS50011"/>
    </source>
</evidence>
<protein>
    <submittedName>
        <fullName evidence="11">Prolyl 4-hydroxylase, alpha subunit</fullName>
    </submittedName>
</protein>
<keyword evidence="12" id="KW-1185">Reference proteome</keyword>
<dbReference type="GO" id="GO:0005737">
    <property type="term" value="C:cytoplasm"/>
    <property type="evidence" value="ECO:0007669"/>
    <property type="project" value="TreeGrafter"/>
</dbReference>
<dbReference type="AlphaFoldDB" id="A0A0A2LIR1"/>
<reference evidence="11 12" key="1">
    <citation type="journal article" date="2015" name="Mol. Plant Microbe Interact.">
        <title>Genome, transcriptome, and functional analyses of Penicillium expansum provide new insights into secondary metabolism and pathogenicity.</title>
        <authorList>
            <person name="Ballester A.R."/>
            <person name="Marcet-Houben M."/>
            <person name="Levin E."/>
            <person name="Sela N."/>
            <person name="Selma-Lazaro C."/>
            <person name="Carmona L."/>
            <person name="Wisniewski M."/>
            <person name="Droby S."/>
            <person name="Gonzalez-Candelas L."/>
            <person name="Gabaldon T."/>
        </authorList>
    </citation>
    <scope>NUCLEOTIDE SEQUENCE [LARGE SCALE GENOMIC DNA]</scope>
    <source>
        <strain evidence="11 12">PHI-1</strain>
    </source>
</reference>
<dbReference type="SUPFAM" id="SSF56112">
    <property type="entry name" value="Protein kinase-like (PK-like)"/>
    <property type="match status" value="1"/>
</dbReference>
<dbReference type="PhylomeDB" id="A0A0A2LIR1"/>
<evidence type="ECO:0000256" key="6">
    <source>
        <dbReference type="ARBA" id="ARBA00022777"/>
    </source>
</evidence>
<dbReference type="PANTHER" id="PTHR24346:SF82">
    <property type="entry name" value="KP78A-RELATED"/>
    <property type="match status" value="1"/>
</dbReference>
<keyword evidence="8" id="KW-0223">Dioxygenase</keyword>
<dbReference type="InterPro" id="IPR008271">
    <property type="entry name" value="Ser/Thr_kinase_AS"/>
</dbReference>
<dbReference type="Proteomes" id="UP000030104">
    <property type="component" value="Unassembled WGS sequence"/>
</dbReference>
<keyword evidence="7" id="KW-0067">ATP-binding</keyword>
<dbReference type="GO" id="GO:0051213">
    <property type="term" value="F:dioxygenase activity"/>
    <property type="evidence" value="ECO:0007669"/>
    <property type="project" value="UniProtKB-KW"/>
</dbReference>
<dbReference type="GO" id="GO:0005506">
    <property type="term" value="F:iron ion binding"/>
    <property type="evidence" value="ECO:0007669"/>
    <property type="project" value="InterPro"/>
</dbReference>
<comment type="cofactor">
    <cofactor evidence="1">
        <name>L-ascorbate</name>
        <dbReference type="ChEBI" id="CHEBI:38290"/>
    </cofactor>
</comment>
<sequence>MWEEWTGSHQVNMTNMPCGVSNYTTEIVSLDPLAIYINGFMSNWEITYLRELAESQETFMHHDDKHPDEKNHTSRRIASSCLLPMDDPVVQCIIQRSTDFVGFVTHDGFEQLQVVKYRENERHDPHHDWFASPPKLASGLTCNRAASFFAYLGDDPQGGETCFHHLYPAPQDADPAKFSNINSDNGLGFATKPIAGNAMFWMNLHSNNTGDLRVQHSALPIKSGTKYVKEFRSKRKGISEEAYIASVHNEVAIAARLHHPRILTILDCFAENGTWYTVMPYIPTTLFDRVLGNGSALTRDEGDCVFRQIMDGVSHIHDQGVAHLDIKLSNILLENGTGVKLIDFGHSQFFDNAQEASVQVGRFGTPPNAPPEAYQASSYDPFAADVWAVGMVYFQLVAPTIPWNMASHADQFAMFSPSVPQGPSPPDMIHLQATLEMILNHIPMHARPLMRGMLQSNASHRVSMKDAVSHEWIRSLHRCELDLAS</sequence>